<keyword evidence="13" id="KW-1185">Reference proteome</keyword>
<evidence type="ECO:0000256" key="5">
    <source>
        <dbReference type="ARBA" id="ARBA00011971"/>
    </source>
</evidence>
<protein>
    <recommendedName>
        <fullName evidence="5">orotate phosphoribosyltransferase</fullName>
        <ecNumber evidence="5">2.4.2.10</ecNumber>
    </recommendedName>
</protein>
<keyword evidence="8" id="KW-0665">Pyrimidine biosynthesis</keyword>
<comment type="function">
    <text evidence="1">Catalyzes the transfer of a ribosyl phosphate group from 5-phosphoribose 1-diphosphate to orotate, leading to the formation of orotidine monophosphate (OMP).</text>
</comment>
<name>A0A9Q5HSB7_SANBA</name>
<evidence type="ECO:0000256" key="7">
    <source>
        <dbReference type="ARBA" id="ARBA00022679"/>
    </source>
</evidence>
<dbReference type="PANTHER" id="PTHR46683:SF1">
    <property type="entry name" value="OROTATE PHOSPHORIBOSYLTRANSFERASE 1-RELATED"/>
    <property type="match status" value="1"/>
</dbReference>
<dbReference type="InterPro" id="IPR023031">
    <property type="entry name" value="OPRT"/>
</dbReference>
<keyword evidence="10" id="KW-0812">Transmembrane</keyword>
<organism evidence="12 13">
    <name type="scientific">Sanghuangporus baumii</name>
    <name type="common">Phellinus baumii</name>
    <dbReference type="NCBI Taxonomy" id="108892"/>
    <lineage>
        <taxon>Eukaryota</taxon>
        <taxon>Fungi</taxon>
        <taxon>Dikarya</taxon>
        <taxon>Basidiomycota</taxon>
        <taxon>Agaricomycotina</taxon>
        <taxon>Agaricomycetes</taxon>
        <taxon>Hymenochaetales</taxon>
        <taxon>Hymenochaetaceae</taxon>
        <taxon>Sanghuangporus</taxon>
    </lineage>
</organism>
<dbReference type="CDD" id="cd06223">
    <property type="entry name" value="PRTases_typeI"/>
    <property type="match status" value="1"/>
</dbReference>
<sequence length="563" mass="61537">MTETLVVSDGGPSSNALHGILLCIAAEAMAALGFLVSIFRTAITPQPVQPPMIENFVIRYRDIAPQAPPKPTYVPSRRPSLPRSKSENTIREIKGRPRASSDPTGTTSRPDLFRTRAALRARRCMSIAGAAAAKTAIPARPIVKGARTVLRTLSVNEGVLGKQVEDDEEDDEEEEEKMQQSATPAFLKTAHFRTKNALNRSATVATAAFVAVKAPIAKGFANPVVHNEEKRAEAGGVLVVEELPEHGKRQRKFCSALFIRHRVDLLVHSMTRYTAEARCLKPLDINKHFMLIGLCEAEVTWHDGGWAIIRVDYAISDYRADPCRSRYLSTLEQYQKDIIEGAMSAGALKFGSFILKSGRTSPYFINAGLLSSGPLISAAANGYASLIAQQWKSSSTSSSSSPPFDVLFGPAYKGIPFVAATALVLHRDYNIQVGYAYDRKEVKSHGEGGRMIGSDVRGKRVLILDDVMTAGTAVRQSIELIRSEGGIVVGVVTLLDREEVTLDGRNTVKDIEGILRDGLGEQPGGKVSTILRMRDLIAWLESNGQLDVVQRMRAYWEEYGTND</sequence>
<dbReference type="InterPro" id="IPR029057">
    <property type="entry name" value="PRTase-like"/>
</dbReference>
<keyword evidence="10" id="KW-1133">Transmembrane helix</keyword>
<keyword evidence="10" id="KW-0472">Membrane</keyword>
<evidence type="ECO:0000256" key="10">
    <source>
        <dbReference type="SAM" id="Phobius"/>
    </source>
</evidence>
<evidence type="ECO:0000256" key="2">
    <source>
        <dbReference type="ARBA" id="ARBA00004889"/>
    </source>
</evidence>
<evidence type="ECO:0000256" key="8">
    <source>
        <dbReference type="ARBA" id="ARBA00022975"/>
    </source>
</evidence>
<dbReference type="GO" id="GO:0006221">
    <property type="term" value="P:pyrimidine nucleotide biosynthetic process"/>
    <property type="evidence" value="ECO:0007669"/>
    <property type="project" value="UniProtKB-KW"/>
</dbReference>
<dbReference type="EMBL" id="LNZH02000212">
    <property type="protein sequence ID" value="OCB85026.1"/>
    <property type="molecule type" value="Genomic_DNA"/>
</dbReference>
<dbReference type="Pfam" id="PF00156">
    <property type="entry name" value="Pribosyltran"/>
    <property type="match status" value="1"/>
</dbReference>
<dbReference type="NCBIfam" id="TIGR00336">
    <property type="entry name" value="pyrE"/>
    <property type="match status" value="1"/>
</dbReference>
<comment type="pathway">
    <text evidence="2">Pyrimidine metabolism; UMP biosynthesis via de novo pathway; UMP from orotate: step 1/2.</text>
</comment>
<evidence type="ECO:0000256" key="9">
    <source>
        <dbReference type="SAM" id="MobiDB-lite"/>
    </source>
</evidence>
<dbReference type="Gene3D" id="3.40.50.2020">
    <property type="match status" value="1"/>
</dbReference>
<evidence type="ECO:0000256" key="1">
    <source>
        <dbReference type="ARBA" id="ARBA00003769"/>
    </source>
</evidence>
<evidence type="ECO:0000259" key="11">
    <source>
        <dbReference type="Pfam" id="PF00156"/>
    </source>
</evidence>
<comment type="caution">
    <text evidence="12">The sequence shown here is derived from an EMBL/GenBank/DDBJ whole genome shotgun (WGS) entry which is preliminary data.</text>
</comment>
<keyword evidence="7" id="KW-0808">Transferase</keyword>
<dbReference type="SUPFAM" id="SSF53271">
    <property type="entry name" value="PRTase-like"/>
    <property type="match status" value="1"/>
</dbReference>
<reference evidence="12" key="1">
    <citation type="submission" date="2016-06" db="EMBL/GenBank/DDBJ databases">
        <title>Draft Genome sequence of the fungus Inonotus baumii.</title>
        <authorList>
            <person name="Zhu H."/>
            <person name="Lin W."/>
        </authorList>
    </citation>
    <scope>NUCLEOTIDE SEQUENCE</scope>
    <source>
        <strain evidence="12">821</strain>
    </source>
</reference>
<proteinExistence type="inferred from homology"/>
<dbReference type="Proteomes" id="UP000757232">
    <property type="component" value="Unassembled WGS sequence"/>
</dbReference>
<feature type="compositionally biased region" description="Acidic residues" evidence="9">
    <location>
        <begin position="165"/>
        <end position="176"/>
    </location>
</feature>
<feature type="transmembrane region" description="Helical" evidence="10">
    <location>
        <begin position="16"/>
        <end position="39"/>
    </location>
</feature>
<dbReference type="PANTHER" id="PTHR46683">
    <property type="entry name" value="OROTATE PHOSPHORIBOSYLTRANSFERASE 1-RELATED"/>
    <property type="match status" value="1"/>
</dbReference>
<keyword evidence="6 12" id="KW-0328">Glycosyltransferase</keyword>
<comment type="similarity">
    <text evidence="3">Belongs to the purine/pyrimidine phosphoribosyltransferase family. PyrE subfamily.</text>
</comment>
<dbReference type="GO" id="GO:0004588">
    <property type="term" value="F:orotate phosphoribosyltransferase activity"/>
    <property type="evidence" value="ECO:0007669"/>
    <property type="project" value="UniProtKB-EC"/>
</dbReference>
<dbReference type="GO" id="GO:0046132">
    <property type="term" value="P:pyrimidine ribonucleoside biosynthetic process"/>
    <property type="evidence" value="ECO:0007669"/>
    <property type="project" value="TreeGrafter"/>
</dbReference>
<dbReference type="EC" id="2.4.2.10" evidence="5"/>
<dbReference type="GO" id="GO:0005737">
    <property type="term" value="C:cytoplasm"/>
    <property type="evidence" value="ECO:0007669"/>
    <property type="project" value="TreeGrafter"/>
</dbReference>
<dbReference type="OrthoDB" id="5553476at2759"/>
<feature type="region of interest" description="Disordered" evidence="9">
    <location>
        <begin position="162"/>
        <end position="181"/>
    </location>
</feature>
<dbReference type="AlphaFoldDB" id="A0A9Q5HSB7"/>
<comment type="subunit">
    <text evidence="4">Homodimer.</text>
</comment>
<evidence type="ECO:0000256" key="4">
    <source>
        <dbReference type="ARBA" id="ARBA00011738"/>
    </source>
</evidence>
<evidence type="ECO:0000313" key="12">
    <source>
        <dbReference type="EMBL" id="OCB85026.1"/>
    </source>
</evidence>
<feature type="compositionally biased region" description="Basic and acidic residues" evidence="9">
    <location>
        <begin position="84"/>
        <end position="95"/>
    </location>
</feature>
<dbReference type="InterPro" id="IPR004467">
    <property type="entry name" value="Or_phspho_trans_dom"/>
</dbReference>
<feature type="domain" description="Phosphoribosyltransferase" evidence="11">
    <location>
        <begin position="405"/>
        <end position="511"/>
    </location>
</feature>
<evidence type="ECO:0000256" key="3">
    <source>
        <dbReference type="ARBA" id="ARBA00006340"/>
    </source>
</evidence>
<feature type="region of interest" description="Disordered" evidence="9">
    <location>
        <begin position="68"/>
        <end position="112"/>
    </location>
</feature>
<dbReference type="InterPro" id="IPR000836">
    <property type="entry name" value="PRTase_dom"/>
</dbReference>
<dbReference type="GO" id="GO:0006207">
    <property type="term" value="P:'de novo' pyrimidine nucleobase biosynthetic process"/>
    <property type="evidence" value="ECO:0007669"/>
    <property type="project" value="TreeGrafter"/>
</dbReference>
<dbReference type="HAMAP" id="MF_01208">
    <property type="entry name" value="PyrE"/>
    <property type="match status" value="1"/>
</dbReference>
<evidence type="ECO:0000313" key="13">
    <source>
        <dbReference type="Proteomes" id="UP000757232"/>
    </source>
</evidence>
<evidence type="ECO:0000256" key="6">
    <source>
        <dbReference type="ARBA" id="ARBA00022676"/>
    </source>
</evidence>
<accession>A0A9Q5HSB7</accession>
<gene>
    <name evidence="12" type="ORF">A7U60_g7983</name>
</gene>